<feature type="compositionally biased region" description="Pro residues" evidence="1">
    <location>
        <begin position="1"/>
        <end position="11"/>
    </location>
</feature>
<dbReference type="InterPro" id="IPR021373">
    <property type="entry name" value="DUF2993"/>
</dbReference>
<dbReference type="AlphaFoldDB" id="A0A101A4X2"/>
<keyword evidence="2" id="KW-0812">Transmembrane</keyword>
<dbReference type="Proteomes" id="UP000053707">
    <property type="component" value="Unassembled WGS sequence"/>
</dbReference>
<comment type="caution">
    <text evidence="3">The sequence shown here is derived from an EMBL/GenBank/DDBJ whole genome shotgun (WGS) entry which is preliminary data.</text>
</comment>
<protein>
    <recommendedName>
        <fullName evidence="5">DUF2993 domain-containing protein</fullName>
    </recommendedName>
</protein>
<organism evidence="3 4">
    <name type="scientific">Mycobacterium lehmannii</name>
    <dbReference type="NCBI Taxonomy" id="2048550"/>
    <lineage>
        <taxon>Bacteria</taxon>
        <taxon>Bacillati</taxon>
        <taxon>Actinomycetota</taxon>
        <taxon>Actinomycetes</taxon>
        <taxon>Mycobacteriales</taxon>
        <taxon>Mycobacteriaceae</taxon>
        <taxon>Mycobacterium</taxon>
    </lineage>
</organism>
<evidence type="ECO:0000313" key="3">
    <source>
        <dbReference type="EMBL" id="KUI13832.1"/>
    </source>
</evidence>
<evidence type="ECO:0000256" key="2">
    <source>
        <dbReference type="SAM" id="Phobius"/>
    </source>
</evidence>
<feature type="transmembrane region" description="Helical" evidence="2">
    <location>
        <begin position="115"/>
        <end position="137"/>
    </location>
</feature>
<gene>
    <name evidence="3" type="ORF">AU192_06800</name>
</gene>
<accession>A0A101A4X2</accession>
<name>A0A101A4X2_9MYCO</name>
<reference evidence="3 4" key="1">
    <citation type="submission" date="2016-01" db="EMBL/GenBank/DDBJ databases">
        <authorList>
            <consortium name="TB Trials Study Group"/>
            <person name="Sutton G."/>
            <person name="Brinkac L."/>
            <person name="Sanka R."/>
            <person name="Adams M."/>
            <person name="Lau E.L."/>
            <person name="Macaden R."/>
            <person name="Grewal H.M.S."/>
        </authorList>
    </citation>
    <scope>NUCLEOTIDE SEQUENCE [LARGE SCALE GENOMIC DNA]</scope>
    <source>
        <strain evidence="3 4">IS-1744</strain>
    </source>
</reference>
<keyword evidence="2" id="KW-1133">Transmembrane helix</keyword>
<evidence type="ECO:0000256" key="1">
    <source>
        <dbReference type="SAM" id="MobiDB-lite"/>
    </source>
</evidence>
<keyword evidence="4" id="KW-1185">Reference proteome</keyword>
<sequence>MTQPPHRPGPPEWRGRGSPPPHPSQRRPPPRPPEPPRQPAPPPHERPTEQLRTPRGPASAGPTQRFPRPPSPADVQPTQQIHRREPIPPPPPPTFGAPGGDEKPRRRHGFNKTSIALVAVIVLALLAGGLAAGELYARQRADNILTEVAECVTEDGVKISFGVNPPFLWQHITGHYTNISVTTDGNRVQSADGMTAEVTLADVRLQDTGDSKGTIGSLDATLSWKSAGIKDTVAANLPGVGNLVTGVRTDPAAGTVILEAGDNSVSAKPVVTDGDLNLQVLDVTGPLPKEAVQTALNDLTKKLNDNYPLGIQADSVEVTDSGVVGTFSSRDAAIPKEDANPCFARL</sequence>
<keyword evidence="2" id="KW-0472">Membrane</keyword>
<evidence type="ECO:0008006" key="5">
    <source>
        <dbReference type="Google" id="ProtNLM"/>
    </source>
</evidence>
<dbReference type="EMBL" id="LQIR01000025">
    <property type="protein sequence ID" value="KUI13832.1"/>
    <property type="molecule type" value="Genomic_DNA"/>
</dbReference>
<proteinExistence type="predicted"/>
<dbReference type="Pfam" id="PF11209">
    <property type="entry name" value="LmeA"/>
    <property type="match status" value="1"/>
</dbReference>
<evidence type="ECO:0000313" key="4">
    <source>
        <dbReference type="Proteomes" id="UP000053707"/>
    </source>
</evidence>
<feature type="region of interest" description="Disordered" evidence="1">
    <location>
        <begin position="1"/>
        <end position="107"/>
    </location>
</feature>
<feature type="compositionally biased region" description="Pro residues" evidence="1">
    <location>
        <begin position="30"/>
        <end position="42"/>
    </location>
</feature>